<keyword evidence="2" id="KW-1185">Reference proteome</keyword>
<protein>
    <submittedName>
        <fullName evidence="1">Uncharacterized protein</fullName>
    </submittedName>
</protein>
<organism evidence="1 2">
    <name type="scientific">Leptidea sinapis</name>
    <dbReference type="NCBI Taxonomy" id="189913"/>
    <lineage>
        <taxon>Eukaryota</taxon>
        <taxon>Metazoa</taxon>
        <taxon>Ecdysozoa</taxon>
        <taxon>Arthropoda</taxon>
        <taxon>Hexapoda</taxon>
        <taxon>Insecta</taxon>
        <taxon>Pterygota</taxon>
        <taxon>Neoptera</taxon>
        <taxon>Endopterygota</taxon>
        <taxon>Lepidoptera</taxon>
        <taxon>Glossata</taxon>
        <taxon>Ditrysia</taxon>
        <taxon>Papilionoidea</taxon>
        <taxon>Pieridae</taxon>
        <taxon>Dismorphiinae</taxon>
        <taxon>Leptidea</taxon>
    </lineage>
</organism>
<dbReference type="EMBL" id="FZQP02007080">
    <property type="protein sequence ID" value="VVD06127.1"/>
    <property type="molecule type" value="Genomic_DNA"/>
</dbReference>
<evidence type="ECO:0000313" key="2">
    <source>
        <dbReference type="Proteomes" id="UP000324832"/>
    </source>
</evidence>
<evidence type="ECO:0000313" key="1">
    <source>
        <dbReference type="EMBL" id="VVD06127.1"/>
    </source>
</evidence>
<accession>A0A5E4R808</accession>
<sequence length="97" mass="11000">MEEVRISDWPEPPGTNAWLPAYGFQHDLLEKDDFFGNGLKGREVLLEKWVEHILNAALRMRTGKHAVKPVPRVRSFLISGRVPRATGDRHGRACPVT</sequence>
<proteinExistence type="predicted"/>
<reference evidence="1 2" key="1">
    <citation type="submission" date="2017-07" db="EMBL/GenBank/DDBJ databases">
        <authorList>
            <person name="Talla V."/>
            <person name="Backstrom N."/>
        </authorList>
    </citation>
    <scope>NUCLEOTIDE SEQUENCE [LARGE SCALE GENOMIC DNA]</scope>
</reference>
<name>A0A5E4R808_9NEOP</name>
<dbReference type="Proteomes" id="UP000324832">
    <property type="component" value="Unassembled WGS sequence"/>
</dbReference>
<gene>
    <name evidence="1" type="ORF">LSINAPIS_LOCUS15540</name>
</gene>
<dbReference type="AlphaFoldDB" id="A0A5E4R808"/>